<dbReference type="Proteomes" id="UP000027920">
    <property type="component" value="Unassembled WGS sequence"/>
</dbReference>
<dbReference type="OrthoDB" id="4491390at2759"/>
<proteinExistence type="predicted"/>
<protein>
    <submittedName>
        <fullName evidence="1">Uncharacterized protein</fullName>
    </submittedName>
</protein>
<comment type="caution">
    <text evidence="1">The sequence shown here is derived from an EMBL/GenBank/DDBJ whole genome shotgun (WGS) entry which is preliminary data.</text>
</comment>
<accession>A0A072P287</accession>
<evidence type="ECO:0000313" key="1">
    <source>
        <dbReference type="EMBL" id="KEF53971.1"/>
    </source>
</evidence>
<dbReference type="GeneID" id="25284674"/>
<keyword evidence="2" id="KW-1185">Reference proteome</keyword>
<dbReference type="STRING" id="1182545.A0A072P287"/>
<dbReference type="VEuPathDB" id="FungiDB:A1O9_09766"/>
<sequence length="384" mass="42815">MDGGAPSTGFKGKKCSLFCIAGIRNRHSEHGQESSTFGVLTVEYRIPAGRSHVAKADQPCFYSISCGFTCGNNVPGYDRGKLLVVYPEEYYLTGPQFTRPSSKTAWMSHVDGAAQLMQMAGPEKYSAGIGHRLFVGFLPILVLKSFGSRTSTFLAQAEWQTVPFRVHPPSSAQQLFSHASQIPSLLERYDALSHPCLFTPSRAAIDSLKASFSDVLTTLSEWHSAIDKLSPHAPYWWTEAVDMKEVGGAETERVLDFIDIPVANALTHLWTFQIICLQHLEELDIRFDTNPPSPHRASNRLKVILNLADLIRNSMAYLSKPEFKLFGPASTLHPLKVAYEVQLRWGKTSPFHQERLLSFEKILSRIERNGLGLIPLLCLPNEVI</sequence>
<gene>
    <name evidence="1" type="ORF">A1O9_09766</name>
</gene>
<dbReference type="EMBL" id="AMGV01000011">
    <property type="protein sequence ID" value="KEF53971.1"/>
    <property type="molecule type" value="Genomic_DNA"/>
</dbReference>
<dbReference type="PANTHER" id="PTHR38111:SF9">
    <property type="entry name" value="ZN(2)-C6 FUNGAL-TYPE DOMAIN-CONTAINING PROTEIN"/>
    <property type="match status" value="1"/>
</dbReference>
<dbReference type="AlphaFoldDB" id="A0A072P287"/>
<reference evidence="1 2" key="1">
    <citation type="submission" date="2013-03" db="EMBL/GenBank/DDBJ databases">
        <title>The Genome Sequence of Exophiala aquamarina CBS 119918.</title>
        <authorList>
            <consortium name="The Broad Institute Genomics Platform"/>
            <person name="Cuomo C."/>
            <person name="de Hoog S."/>
            <person name="Gorbushina A."/>
            <person name="Walker B."/>
            <person name="Young S.K."/>
            <person name="Zeng Q."/>
            <person name="Gargeya S."/>
            <person name="Fitzgerald M."/>
            <person name="Haas B."/>
            <person name="Abouelleil A."/>
            <person name="Allen A.W."/>
            <person name="Alvarado L."/>
            <person name="Arachchi H.M."/>
            <person name="Berlin A.M."/>
            <person name="Chapman S.B."/>
            <person name="Gainer-Dewar J."/>
            <person name="Goldberg J."/>
            <person name="Griggs A."/>
            <person name="Gujja S."/>
            <person name="Hansen M."/>
            <person name="Howarth C."/>
            <person name="Imamovic A."/>
            <person name="Ireland A."/>
            <person name="Larimer J."/>
            <person name="McCowan C."/>
            <person name="Murphy C."/>
            <person name="Pearson M."/>
            <person name="Poon T.W."/>
            <person name="Priest M."/>
            <person name="Roberts A."/>
            <person name="Saif S."/>
            <person name="Shea T."/>
            <person name="Sisk P."/>
            <person name="Sykes S."/>
            <person name="Wortman J."/>
            <person name="Nusbaum C."/>
            <person name="Birren B."/>
        </authorList>
    </citation>
    <scope>NUCLEOTIDE SEQUENCE [LARGE SCALE GENOMIC DNA]</scope>
    <source>
        <strain evidence="1 2">CBS 119918</strain>
    </source>
</reference>
<dbReference type="HOGENOM" id="CLU_021599_0_0_1"/>
<dbReference type="PANTHER" id="PTHR38111">
    <property type="entry name" value="ZN(2)-C6 FUNGAL-TYPE DOMAIN-CONTAINING PROTEIN-RELATED"/>
    <property type="match status" value="1"/>
</dbReference>
<dbReference type="InterPro" id="IPR053178">
    <property type="entry name" value="Osmoadaptation_assoc"/>
</dbReference>
<evidence type="ECO:0000313" key="2">
    <source>
        <dbReference type="Proteomes" id="UP000027920"/>
    </source>
</evidence>
<organism evidence="1 2">
    <name type="scientific">Exophiala aquamarina CBS 119918</name>
    <dbReference type="NCBI Taxonomy" id="1182545"/>
    <lineage>
        <taxon>Eukaryota</taxon>
        <taxon>Fungi</taxon>
        <taxon>Dikarya</taxon>
        <taxon>Ascomycota</taxon>
        <taxon>Pezizomycotina</taxon>
        <taxon>Eurotiomycetes</taxon>
        <taxon>Chaetothyriomycetidae</taxon>
        <taxon>Chaetothyriales</taxon>
        <taxon>Herpotrichiellaceae</taxon>
        <taxon>Exophiala</taxon>
    </lineage>
</organism>
<name>A0A072P287_9EURO</name>
<dbReference type="RefSeq" id="XP_013256561.1">
    <property type="nucleotide sequence ID" value="XM_013401107.1"/>
</dbReference>